<dbReference type="Proteomes" id="UP000799755">
    <property type="component" value="Unassembled WGS sequence"/>
</dbReference>
<keyword evidence="2" id="KW-1185">Reference proteome</keyword>
<organism evidence="1 2">
    <name type="scientific">Lindgomyces ingoldianus</name>
    <dbReference type="NCBI Taxonomy" id="673940"/>
    <lineage>
        <taxon>Eukaryota</taxon>
        <taxon>Fungi</taxon>
        <taxon>Dikarya</taxon>
        <taxon>Ascomycota</taxon>
        <taxon>Pezizomycotina</taxon>
        <taxon>Dothideomycetes</taxon>
        <taxon>Pleosporomycetidae</taxon>
        <taxon>Pleosporales</taxon>
        <taxon>Lindgomycetaceae</taxon>
        <taxon>Lindgomyces</taxon>
    </lineage>
</organism>
<gene>
    <name evidence="1" type="ORF">BDR25DRAFT_358295</name>
</gene>
<reference evidence="1" key="1">
    <citation type="journal article" date="2020" name="Stud. Mycol.">
        <title>101 Dothideomycetes genomes: a test case for predicting lifestyles and emergence of pathogens.</title>
        <authorList>
            <person name="Haridas S."/>
            <person name="Albert R."/>
            <person name="Binder M."/>
            <person name="Bloem J."/>
            <person name="Labutti K."/>
            <person name="Salamov A."/>
            <person name="Andreopoulos B."/>
            <person name="Baker S."/>
            <person name="Barry K."/>
            <person name="Bills G."/>
            <person name="Bluhm B."/>
            <person name="Cannon C."/>
            <person name="Castanera R."/>
            <person name="Culley D."/>
            <person name="Daum C."/>
            <person name="Ezra D."/>
            <person name="Gonzalez J."/>
            <person name="Henrissat B."/>
            <person name="Kuo A."/>
            <person name="Liang C."/>
            <person name="Lipzen A."/>
            <person name="Lutzoni F."/>
            <person name="Magnuson J."/>
            <person name="Mondo S."/>
            <person name="Nolan M."/>
            <person name="Ohm R."/>
            <person name="Pangilinan J."/>
            <person name="Park H.-J."/>
            <person name="Ramirez L."/>
            <person name="Alfaro M."/>
            <person name="Sun H."/>
            <person name="Tritt A."/>
            <person name="Yoshinaga Y."/>
            <person name="Zwiers L.-H."/>
            <person name="Turgeon B."/>
            <person name="Goodwin S."/>
            <person name="Spatafora J."/>
            <person name="Crous P."/>
            <person name="Grigoriev I."/>
        </authorList>
    </citation>
    <scope>NUCLEOTIDE SEQUENCE</scope>
    <source>
        <strain evidence="1">ATCC 200398</strain>
    </source>
</reference>
<accession>A0ACB6QKQ5</accession>
<comment type="caution">
    <text evidence="1">The sequence shown here is derived from an EMBL/GenBank/DDBJ whole genome shotgun (WGS) entry which is preliminary data.</text>
</comment>
<sequence>MFLPTKSAAKVPKSVIVTLSFLKVGASSWILIYVAFALGNLKWKSHLALGPRERESYLSPQTNHFDYWQRAPPEIID</sequence>
<evidence type="ECO:0000313" key="2">
    <source>
        <dbReference type="Proteomes" id="UP000799755"/>
    </source>
</evidence>
<dbReference type="EMBL" id="MU003519">
    <property type="protein sequence ID" value="KAF2467599.1"/>
    <property type="molecule type" value="Genomic_DNA"/>
</dbReference>
<name>A0ACB6QKQ5_9PLEO</name>
<evidence type="ECO:0000313" key="1">
    <source>
        <dbReference type="EMBL" id="KAF2467599.1"/>
    </source>
</evidence>
<protein>
    <submittedName>
        <fullName evidence="1">Uncharacterized protein</fullName>
    </submittedName>
</protein>
<proteinExistence type="predicted"/>